<keyword evidence="3" id="KW-1185">Reference proteome</keyword>
<protein>
    <submittedName>
        <fullName evidence="2">Uncharacterized protein</fullName>
    </submittedName>
</protein>
<comment type="caution">
    <text evidence="2">The sequence shown here is derived from an EMBL/GenBank/DDBJ whole genome shotgun (WGS) entry which is preliminary data.</text>
</comment>
<reference evidence="2 3" key="1">
    <citation type="journal article" date="2023" name="J. Hered.">
        <title>Chromosome-level genome of the wood stork (Mycteria americana) provides insight into avian chromosome evolution.</title>
        <authorList>
            <person name="Flamio R. Jr."/>
            <person name="Ramstad K.M."/>
        </authorList>
    </citation>
    <scope>NUCLEOTIDE SEQUENCE [LARGE SCALE GENOMIC DNA]</scope>
    <source>
        <tissue evidence="2">Blood</tissue>
    </source>
</reference>
<dbReference type="EMBL" id="JAUNZN010000009">
    <property type="protein sequence ID" value="KAK4815981.1"/>
    <property type="molecule type" value="Genomic_DNA"/>
</dbReference>
<name>A0AAN7N1K6_MYCAM</name>
<gene>
    <name evidence="2" type="ORF">QYF61_010849</name>
</gene>
<proteinExistence type="predicted"/>
<organism evidence="2 3">
    <name type="scientific">Mycteria americana</name>
    <name type="common">Wood stork</name>
    <dbReference type="NCBI Taxonomy" id="33587"/>
    <lineage>
        <taxon>Eukaryota</taxon>
        <taxon>Metazoa</taxon>
        <taxon>Chordata</taxon>
        <taxon>Craniata</taxon>
        <taxon>Vertebrata</taxon>
        <taxon>Euteleostomi</taxon>
        <taxon>Archelosauria</taxon>
        <taxon>Archosauria</taxon>
        <taxon>Dinosauria</taxon>
        <taxon>Saurischia</taxon>
        <taxon>Theropoda</taxon>
        <taxon>Coelurosauria</taxon>
        <taxon>Aves</taxon>
        <taxon>Neognathae</taxon>
        <taxon>Neoaves</taxon>
        <taxon>Aequornithes</taxon>
        <taxon>Ciconiiformes</taxon>
        <taxon>Ciconiidae</taxon>
        <taxon>Mycteria</taxon>
    </lineage>
</organism>
<accession>A0AAN7N1K6</accession>
<evidence type="ECO:0000313" key="3">
    <source>
        <dbReference type="Proteomes" id="UP001333110"/>
    </source>
</evidence>
<sequence>MRKNKKNNQPNHNIQSKHKKTLFFTVMVVKHWNGLPMEFARDIKENCVKFLYDQINCTLGSDRGALTVEDLHSGGENTAQLQPERGDRLCERNNSADTKVSEGGGGGGAPGARAEIPLQHVVKTVVMHLVPLQPIEVHGADIYLRPMEGPTPERVGVPKGGCDSGGSPRWSRLLGGPVTP</sequence>
<evidence type="ECO:0000313" key="2">
    <source>
        <dbReference type="EMBL" id="KAK4815981.1"/>
    </source>
</evidence>
<feature type="region of interest" description="Disordered" evidence="1">
    <location>
        <begin position="149"/>
        <end position="180"/>
    </location>
</feature>
<dbReference type="Proteomes" id="UP001333110">
    <property type="component" value="Unassembled WGS sequence"/>
</dbReference>
<dbReference type="AlphaFoldDB" id="A0AAN7N1K6"/>
<evidence type="ECO:0000256" key="1">
    <source>
        <dbReference type="SAM" id="MobiDB-lite"/>
    </source>
</evidence>